<feature type="domain" description="Ribosomal RNA-processing protein 14 N-terminal" evidence="6">
    <location>
        <begin position="27"/>
        <end position="87"/>
    </location>
</feature>
<dbReference type="InterPro" id="IPR029188">
    <property type="entry name" value="Rrp14_N"/>
</dbReference>
<dbReference type="GO" id="GO:0003723">
    <property type="term" value="F:RNA binding"/>
    <property type="evidence" value="ECO:0007669"/>
    <property type="project" value="TreeGrafter"/>
</dbReference>
<comment type="similarity">
    <text evidence="2">Belongs to the SURF6 family.</text>
</comment>
<organism evidence="7 8">
    <name type="scientific">Coccomyxa viridis</name>
    <dbReference type="NCBI Taxonomy" id="1274662"/>
    <lineage>
        <taxon>Eukaryota</taxon>
        <taxon>Viridiplantae</taxon>
        <taxon>Chlorophyta</taxon>
        <taxon>core chlorophytes</taxon>
        <taxon>Trebouxiophyceae</taxon>
        <taxon>Trebouxiophyceae incertae sedis</taxon>
        <taxon>Coccomyxaceae</taxon>
        <taxon>Coccomyxa</taxon>
    </lineage>
</organism>
<evidence type="ECO:0008006" key="9">
    <source>
        <dbReference type="Google" id="ProtNLM"/>
    </source>
</evidence>
<name>A0AAV1IC93_9CHLO</name>
<feature type="compositionally biased region" description="Basic and acidic residues" evidence="4">
    <location>
        <begin position="65"/>
        <end position="74"/>
    </location>
</feature>
<dbReference type="InterPro" id="IPR029190">
    <property type="entry name" value="Rrp14/SURF6_C"/>
</dbReference>
<accession>A0AAV1IC93</accession>
<comment type="caution">
    <text evidence="7">The sequence shown here is derived from an EMBL/GenBank/DDBJ whole genome shotgun (WGS) entry which is preliminary data.</text>
</comment>
<dbReference type="GO" id="GO:0042274">
    <property type="term" value="P:ribosomal small subunit biogenesis"/>
    <property type="evidence" value="ECO:0007669"/>
    <property type="project" value="TreeGrafter"/>
</dbReference>
<evidence type="ECO:0000259" key="5">
    <source>
        <dbReference type="Pfam" id="PF04935"/>
    </source>
</evidence>
<dbReference type="InterPro" id="IPR007019">
    <property type="entry name" value="SURF6"/>
</dbReference>
<evidence type="ECO:0000256" key="1">
    <source>
        <dbReference type="ARBA" id="ARBA00004123"/>
    </source>
</evidence>
<dbReference type="PANTHER" id="PTHR14369:SF0">
    <property type="entry name" value="SURFEIT LOCUS PROTEIN 6"/>
    <property type="match status" value="1"/>
</dbReference>
<feature type="region of interest" description="Disordered" evidence="4">
    <location>
        <begin position="312"/>
        <end position="382"/>
    </location>
</feature>
<dbReference type="GO" id="GO:0042273">
    <property type="term" value="P:ribosomal large subunit biogenesis"/>
    <property type="evidence" value="ECO:0007669"/>
    <property type="project" value="TreeGrafter"/>
</dbReference>
<dbReference type="GO" id="GO:0003677">
    <property type="term" value="F:DNA binding"/>
    <property type="evidence" value="ECO:0007669"/>
    <property type="project" value="TreeGrafter"/>
</dbReference>
<evidence type="ECO:0000313" key="8">
    <source>
        <dbReference type="Proteomes" id="UP001314263"/>
    </source>
</evidence>
<feature type="compositionally biased region" description="Basic and acidic residues" evidence="4">
    <location>
        <begin position="95"/>
        <end position="124"/>
    </location>
</feature>
<dbReference type="PANTHER" id="PTHR14369">
    <property type="entry name" value="SURFEIT LOCUS PROTEIN 6"/>
    <property type="match status" value="1"/>
</dbReference>
<reference evidence="7 8" key="1">
    <citation type="submission" date="2023-10" db="EMBL/GenBank/DDBJ databases">
        <authorList>
            <person name="Maclean D."/>
            <person name="Macfadyen A."/>
        </authorList>
    </citation>
    <scope>NUCLEOTIDE SEQUENCE [LARGE SCALE GENOMIC DNA]</scope>
</reference>
<keyword evidence="8" id="KW-1185">Reference proteome</keyword>
<gene>
    <name evidence="7" type="ORF">CVIRNUC_006788</name>
</gene>
<protein>
    <recommendedName>
        <fullName evidence="9">Surfeit locus protein 6</fullName>
    </recommendedName>
</protein>
<dbReference type="EMBL" id="CAUYUE010000008">
    <property type="protein sequence ID" value="CAK0783589.1"/>
    <property type="molecule type" value="Genomic_DNA"/>
</dbReference>
<evidence type="ECO:0000259" key="6">
    <source>
        <dbReference type="Pfam" id="PF15459"/>
    </source>
</evidence>
<sequence>MSAHQSSRDVASQEYAQADEEAFKAQLRRISKFFDQLVDMVPAKHYVDDGREDAGSLKYLKKSAKLEAKQQRKEAAKKRKRENLDPDKTQSTLEAQREQALRHKGEHLSHKSDVAASAEAKHDASSSLPIASSDLRFDVPTGADPTSDELRQRLHERIESMKKHRKAAEEKKQRAKAAKDWREKASGRAKPHNIGKGERKKAAAAAADPQSSTAPAEKSMSKEAAEDANTKLSFGRIEIEKAGGRLRKDAKKGKPGKAELLDAAKQRQERLKALEGTREGRLAVEQDAWDAALARAKGERILDDPKLLSRSLKKEDKQRTKKAAAWKERKGLQVKDQKIKQKKRSEALKTRAEGKILKRKDKREKKLMRAGFEGRRSAPIGE</sequence>
<evidence type="ECO:0000256" key="4">
    <source>
        <dbReference type="SAM" id="MobiDB-lite"/>
    </source>
</evidence>
<dbReference type="Pfam" id="PF04935">
    <property type="entry name" value="SURF6"/>
    <property type="match status" value="1"/>
</dbReference>
<feature type="compositionally biased region" description="Basic and acidic residues" evidence="4">
    <location>
        <begin position="148"/>
        <end position="186"/>
    </location>
</feature>
<keyword evidence="3" id="KW-0539">Nucleus</keyword>
<comment type="subcellular location">
    <subcellularLocation>
        <location evidence="1">Nucleus</location>
    </subcellularLocation>
</comment>
<evidence type="ECO:0000256" key="2">
    <source>
        <dbReference type="ARBA" id="ARBA00005904"/>
    </source>
</evidence>
<feature type="compositionally biased region" description="Basic and acidic residues" evidence="4">
    <location>
        <begin position="219"/>
        <end position="229"/>
    </location>
</feature>
<feature type="compositionally biased region" description="Basic and acidic residues" evidence="4">
    <location>
        <begin position="325"/>
        <end position="356"/>
    </location>
</feature>
<dbReference type="GO" id="GO:0005730">
    <property type="term" value="C:nucleolus"/>
    <property type="evidence" value="ECO:0007669"/>
    <property type="project" value="TreeGrafter"/>
</dbReference>
<proteinExistence type="inferred from homology"/>
<evidence type="ECO:0000313" key="7">
    <source>
        <dbReference type="EMBL" id="CAK0783589.1"/>
    </source>
</evidence>
<dbReference type="Pfam" id="PF15459">
    <property type="entry name" value="RRP14"/>
    <property type="match status" value="1"/>
</dbReference>
<evidence type="ECO:0000256" key="3">
    <source>
        <dbReference type="ARBA" id="ARBA00023242"/>
    </source>
</evidence>
<feature type="compositionally biased region" description="Basic residues" evidence="4">
    <location>
        <begin position="357"/>
        <end position="368"/>
    </location>
</feature>
<feature type="domain" description="Ribosomal RNA-processing protein 14/surfeit locus protein 6 C-terminal" evidence="5">
    <location>
        <begin position="162"/>
        <end position="360"/>
    </location>
</feature>
<feature type="region of interest" description="Disordered" evidence="4">
    <location>
        <begin position="65"/>
        <end position="231"/>
    </location>
</feature>
<dbReference type="AlphaFoldDB" id="A0AAV1IC93"/>
<dbReference type="Proteomes" id="UP001314263">
    <property type="component" value="Unassembled WGS sequence"/>
</dbReference>